<reference evidence="1 2" key="1">
    <citation type="journal article" date="2014" name="Am. J. Bot.">
        <title>Genome assembly and annotation for red clover (Trifolium pratense; Fabaceae).</title>
        <authorList>
            <person name="Istvanek J."/>
            <person name="Jaros M."/>
            <person name="Krenek A."/>
            <person name="Repkova J."/>
        </authorList>
    </citation>
    <scope>NUCLEOTIDE SEQUENCE [LARGE SCALE GENOMIC DNA]</scope>
    <source>
        <strain evidence="2">cv. Tatra</strain>
        <tissue evidence="1">Young leaves</tissue>
    </source>
</reference>
<comment type="caution">
    <text evidence="1">The sequence shown here is derived from an EMBL/GenBank/DDBJ whole genome shotgun (WGS) entry which is preliminary data.</text>
</comment>
<name>A0A2K3KQQ7_TRIPR</name>
<protein>
    <submittedName>
        <fullName evidence="1">Uncharacterized protein</fullName>
    </submittedName>
</protein>
<accession>A0A2K3KQQ7</accession>
<feature type="non-terminal residue" evidence="1">
    <location>
        <position position="1"/>
    </location>
</feature>
<reference evidence="1 2" key="2">
    <citation type="journal article" date="2017" name="Front. Plant Sci.">
        <title>Gene Classification and Mining of Molecular Markers Useful in Red Clover (Trifolium pratense) Breeding.</title>
        <authorList>
            <person name="Istvanek J."/>
            <person name="Dluhosova J."/>
            <person name="Dluhos P."/>
            <person name="Patkova L."/>
            <person name="Nedelnik J."/>
            <person name="Repkova J."/>
        </authorList>
    </citation>
    <scope>NUCLEOTIDE SEQUENCE [LARGE SCALE GENOMIC DNA]</scope>
    <source>
        <strain evidence="2">cv. Tatra</strain>
        <tissue evidence="1">Young leaves</tissue>
    </source>
</reference>
<organism evidence="1 2">
    <name type="scientific">Trifolium pratense</name>
    <name type="common">Red clover</name>
    <dbReference type="NCBI Taxonomy" id="57577"/>
    <lineage>
        <taxon>Eukaryota</taxon>
        <taxon>Viridiplantae</taxon>
        <taxon>Streptophyta</taxon>
        <taxon>Embryophyta</taxon>
        <taxon>Tracheophyta</taxon>
        <taxon>Spermatophyta</taxon>
        <taxon>Magnoliopsida</taxon>
        <taxon>eudicotyledons</taxon>
        <taxon>Gunneridae</taxon>
        <taxon>Pentapetalae</taxon>
        <taxon>rosids</taxon>
        <taxon>fabids</taxon>
        <taxon>Fabales</taxon>
        <taxon>Fabaceae</taxon>
        <taxon>Papilionoideae</taxon>
        <taxon>50 kb inversion clade</taxon>
        <taxon>NPAAA clade</taxon>
        <taxon>Hologalegina</taxon>
        <taxon>IRL clade</taxon>
        <taxon>Trifolieae</taxon>
        <taxon>Trifolium</taxon>
    </lineage>
</organism>
<evidence type="ECO:0000313" key="2">
    <source>
        <dbReference type="Proteomes" id="UP000236291"/>
    </source>
</evidence>
<proteinExistence type="predicted"/>
<dbReference type="EMBL" id="ASHM01231102">
    <property type="protein sequence ID" value="PNX68611.1"/>
    <property type="molecule type" value="Genomic_DNA"/>
</dbReference>
<dbReference type="AlphaFoldDB" id="A0A2K3KQQ7"/>
<gene>
    <name evidence="1" type="ORF">L195_g064057</name>
</gene>
<sequence length="44" mass="4734">DEMLVIARLRIVEAIDGGFGGGDDVAVVEMSLSDCDVRGGRRRK</sequence>
<evidence type="ECO:0000313" key="1">
    <source>
        <dbReference type="EMBL" id="PNX68611.1"/>
    </source>
</evidence>
<dbReference type="Proteomes" id="UP000236291">
    <property type="component" value="Unassembled WGS sequence"/>
</dbReference>